<dbReference type="PANTHER" id="PTHR33420">
    <property type="entry name" value="FIMBRIAL SUBUNIT ELFA-RELATED"/>
    <property type="match status" value="1"/>
</dbReference>
<comment type="similarity">
    <text evidence="2">Belongs to the fimbrial protein family.</text>
</comment>
<protein>
    <submittedName>
        <fullName evidence="8">Fimbrial protein</fullName>
    </submittedName>
</protein>
<keyword evidence="3 5" id="KW-0732">Signal</keyword>
<dbReference type="AlphaFoldDB" id="A0A1S1HLP3"/>
<comment type="subcellular location">
    <subcellularLocation>
        <location evidence="1">Fimbrium</location>
    </subcellularLocation>
</comment>
<keyword evidence="9" id="KW-1185">Reference proteome</keyword>
<accession>A0A1S1HLP3</accession>
<evidence type="ECO:0000256" key="4">
    <source>
        <dbReference type="ARBA" id="ARBA00023263"/>
    </source>
</evidence>
<dbReference type="SUPFAM" id="SSF49401">
    <property type="entry name" value="Bacterial adhesins"/>
    <property type="match status" value="1"/>
</dbReference>
<evidence type="ECO:0000313" key="8">
    <source>
        <dbReference type="EMBL" id="OHT22998.1"/>
    </source>
</evidence>
<evidence type="ECO:0000259" key="6">
    <source>
        <dbReference type="Pfam" id="PF00419"/>
    </source>
</evidence>
<organism evidence="8 9">
    <name type="scientific">Providencia stuartii</name>
    <dbReference type="NCBI Taxonomy" id="588"/>
    <lineage>
        <taxon>Bacteria</taxon>
        <taxon>Pseudomonadati</taxon>
        <taxon>Pseudomonadota</taxon>
        <taxon>Gammaproteobacteria</taxon>
        <taxon>Enterobacterales</taxon>
        <taxon>Morganellaceae</taxon>
        <taxon>Providencia</taxon>
    </lineage>
</organism>
<dbReference type="PANTHER" id="PTHR33420:SF3">
    <property type="entry name" value="FIMBRIAL SUBUNIT ELFA"/>
    <property type="match status" value="1"/>
</dbReference>
<dbReference type="GO" id="GO:0009289">
    <property type="term" value="C:pilus"/>
    <property type="evidence" value="ECO:0007669"/>
    <property type="project" value="UniProtKB-SubCell"/>
</dbReference>
<reference evidence="8 9" key="1">
    <citation type="submission" date="2016-03" db="EMBL/GenBank/DDBJ databases">
        <title>Genome sequence of Providencia stuartii strain, isolated from the salivary glands of larval Lucilia sericata.</title>
        <authorList>
            <person name="Yuan Y."/>
            <person name="Zhang Y."/>
            <person name="Fu S."/>
            <person name="Crippen T.L."/>
            <person name="Visi D."/>
            <person name="Benbow M.E."/>
            <person name="Allen M."/>
            <person name="Tomberlin J.K."/>
            <person name="Sze S.-H."/>
            <person name="Tarone A.M."/>
        </authorList>
    </citation>
    <scope>NUCLEOTIDE SEQUENCE [LARGE SCALE GENOMIC DNA]</scope>
    <source>
        <strain evidence="8 9">Crippen</strain>
    </source>
</reference>
<evidence type="ECO:0000313" key="9">
    <source>
        <dbReference type="Proteomes" id="UP000179588"/>
    </source>
</evidence>
<dbReference type="InterPro" id="IPR036937">
    <property type="entry name" value="Adhesion_dom_fimbrial_sf"/>
</dbReference>
<dbReference type="InterPro" id="IPR050263">
    <property type="entry name" value="Bact_Fimbrial_Adh_Pro"/>
</dbReference>
<evidence type="ECO:0000256" key="2">
    <source>
        <dbReference type="ARBA" id="ARBA00006671"/>
    </source>
</evidence>
<sequence length="355" mass="39463">MIKYLYLLLLMAFSGYSYAICYEQGVRYAPPISIDLSDKLTPATPEWVTTIATQYSGNFNCSTTQSEFGYTKILNTDEKYATILSFNNGKYNVRAQIINDIPNRTLKKTGRHSASELNTPVTIKFSLVPKTGTMVSGDTVNLHDILFVTDLSGMSLFDILLWPVKQIIKILQWLFNGFHWPYDDRDMFGQPMILKYAPKLTTCVFKNSGLVVTLPTLSSHQVLNDSHAGYTPFALNMRCENLGGGNNIAERSIDIFLSSNNLLSSDNSVLIDKTANAAQGVGIRLVKTNTPNTPIVISQNPNNRGKATSLFYVNAGGQLEPNFSIPMAAYYYAWDPRRVTQGTIKTSATLNIVYP</sequence>
<dbReference type="EMBL" id="LVIE01000201">
    <property type="protein sequence ID" value="OHT22998.1"/>
    <property type="molecule type" value="Genomic_DNA"/>
</dbReference>
<evidence type="ECO:0000313" key="7">
    <source>
        <dbReference type="EMBL" id="EMJ5135351.1"/>
    </source>
</evidence>
<reference evidence="7" key="2">
    <citation type="submission" date="2024-02" db="EMBL/GenBank/DDBJ databases">
        <authorList>
            <consortium name="Clinical and Environmental Microbiology Branch: Whole genome sequencing antimicrobial resistance pathogens in the healthcare setting"/>
        </authorList>
    </citation>
    <scope>NUCLEOTIDE SEQUENCE</scope>
    <source>
        <strain evidence="7">2021GO-0154</strain>
    </source>
</reference>
<dbReference type="Proteomes" id="UP000179588">
    <property type="component" value="Unassembled WGS sequence"/>
</dbReference>
<keyword evidence="4" id="KW-0281">Fimbrium</keyword>
<dbReference type="Gene3D" id="2.60.40.1090">
    <property type="entry name" value="Fimbrial-type adhesion domain"/>
    <property type="match status" value="1"/>
</dbReference>
<dbReference type="GO" id="GO:0043709">
    <property type="term" value="P:cell adhesion involved in single-species biofilm formation"/>
    <property type="evidence" value="ECO:0007669"/>
    <property type="project" value="TreeGrafter"/>
</dbReference>
<evidence type="ECO:0000256" key="3">
    <source>
        <dbReference type="ARBA" id="ARBA00022729"/>
    </source>
</evidence>
<feature type="chain" id="PRO_5010218439" evidence="5">
    <location>
        <begin position="20"/>
        <end position="355"/>
    </location>
</feature>
<proteinExistence type="inferred from homology"/>
<dbReference type="InterPro" id="IPR008966">
    <property type="entry name" value="Adhesion_dom_sf"/>
</dbReference>
<gene>
    <name evidence="8" type="ORF">A3Q29_08695</name>
    <name evidence="7" type="ORF">RG298_003103</name>
</gene>
<comment type="caution">
    <text evidence="8">The sequence shown here is derived from an EMBL/GenBank/DDBJ whole genome shotgun (WGS) entry which is preliminary data.</text>
</comment>
<name>A0A1S1HLP3_PROST</name>
<dbReference type="EMBL" id="ABMABF030000010">
    <property type="protein sequence ID" value="EMJ5135351.1"/>
    <property type="molecule type" value="Genomic_DNA"/>
</dbReference>
<dbReference type="RefSeq" id="WP_070929504.1">
    <property type="nucleotide sequence ID" value="NZ_CANMXG010000008.1"/>
</dbReference>
<feature type="domain" description="Fimbrial-type adhesion" evidence="6">
    <location>
        <begin position="200"/>
        <end position="354"/>
    </location>
</feature>
<dbReference type="OrthoDB" id="6556303at2"/>
<dbReference type="InterPro" id="IPR000259">
    <property type="entry name" value="Adhesion_dom_fimbrial"/>
</dbReference>
<feature type="signal peptide" evidence="5">
    <location>
        <begin position="1"/>
        <end position="19"/>
    </location>
</feature>
<dbReference type="Pfam" id="PF00419">
    <property type="entry name" value="Fimbrial"/>
    <property type="match status" value="1"/>
</dbReference>
<evidence type="ECO:0000256" key="5">
    <source>
        <dbReference type="SAM" id="SignalP"/>
    </source>
</evidence>
<evidence type="ECO:0000256" key="1">
    <source>
        <dbReference type="ARBA" id="ARBA00004561"/>
    </source>
</evidence>